<evidence type="ECO:0000313" key="1">
    <source>
        <dbReference type="EMBL" id="KAK4006893.1"/>
    </source>
</evidence>
<protein>
    <submittedName>
        <fullName evidence="1">Uncharacterized protein</fullName>
    </submittedName>
</protein>
<gene>
    <name evidence="1" type="ORF">OUZ56_012049</name>
</gene>
<name>A0ABQ9Z1Z3_9CRUS</name>
<accession>A0ABQ9Z1Z3</accession>
<evidence type="ECO:0000313" key="2">
    <source>
        <dbReference type="Proteomes" id="UP001234178"/>
    </source>
</evidence>
<organism evidence="1 2">
    <name type="scientific">Daphnia magna</name>
    <dbReference type="NCBI Taxonomy" id="35525"/>
    <lineage>
        <taxon>Eukaryota</taxon>
        <taxon>Metazoa</taxon>
        <taxon>Ecdysozoa</taxon>
        <taxon>Arthropoda</taxon>
        <taxon>Crustacea</taxon>
        <taxon>Branchiopoda</taxon>
        <taxon>Diplostraca</taxon>
        <taxon>Cladocera</taxon>
        <taxon>Anomopoda</taxon>
        <taxon>Daphniidae</taxon>
        <taxon>Daphnia</taxon>
    </lineage>
</organism>
<dbReference type="EMBL" id="JAOYFB010000002">
    <property type="protein sequence ID" value="KAK4006893.1"/>
    <property type="molecule type" value="Genomic_DNA"/>
</dbReference>
<dbReference type="Proteomes" id="UP001234178">
    <property type="component" value="Unassembled WGS sequence"/>
</dbReference>
<sequence length="68" mass="7849">MYEITNSQRRTKRGCKKIRAIEKQFNILKTKAFRTADAGALSILDGSYPIDYRIMEIKRPTGKCPNQN</sequence>
<keyword evidence="2" id="KW-1185">Reference proteome</keyword>
<reference evidence="1 2" key="1">
    <citation type="journal article" date="2023" name="Nucleic Acids Res.">
        <title>The hologenome of Daphnia magna reveals possible DNA methylation and microbiome-mediated evolution of the host genome.</title>
        <authorList>
            <person name="Chaturvedi A."/>
            <person name="Li X."/>
            <person name="Dhandapani V."/>
            <person name="Marshall H."/>
            <person name="Kissane S."/>
            <person name="Cuenca-Cambronero M."/>
            <person name="Asole G."/>
            <person name="Calvet F."/>
            <person name="Ruiz-Romero M."/>
            <person name="Marangio P."/>
            <person name="Guigo R."/>
            <person name="Rago D."/>
            <person name="Mirbahai L."/>
            <person name="Eastwood N."/>
            <person name="Colbourne J.K."/>
            <person name="Zhou J."/>
            <person name="Mallon E."/>
            <person name="Orsini L."/>
        </authorList>
    </citation>
    <scope>NUCLEOTIDE SEQUENCE [LARGE SCALE GENOMIC DNA]</scope>
    <source>
        <strain evidence="1">LRV0_1</strain>
    </source>
</reference>
<comment type="caution">
    <text evidence="1">The sequence shown here is derived from an EMBL/GenBank/DDBJ whole genome shotgun (WGS) entry which is preliminary data.</text>
</comment>
<proteinExistence type="predicted"/>